<evidence type="ECO:0000313" key="3">
    <source>
        <dbReference type="Proteomes" id="UP000075243"/>
    </source>
</evidence>
<feature type="region of interest" description="Disordered" evidence="1">
    <location>
        <begin position="123"/>
        <end position="167"/>
    </location>
</feature>
<sequence length="558" mass="65475">MVINYKPLNKVLKWIRYPLPNKSELISRIYNATIFSKFDMKSGYYQIKVKEEDKLRKNPKPWTPELTKVVREVKAQVKSLPCLGIPNPEAKLIIETDARDKLITRLFNERIFTGKMRKSAKDQYGTPFKASSSKTVKQVSPDSSRLLSASPNDTRKLPSSLNSRTPSIQNLNTKIPLKKPTYLDSLNSPLLYSNKFNPIAALEAGLEPSSMPAPSKQLSFTPSLSKITPPVKTPSSSRSYEEQYITKDQTFDIMTVEPEWKDISLTNLIYTIFPEGHHYPPFYQPRLFYEFILVDTDSIELTHSRDDQNNIQFSKIKILRIMSPSDWDQPIHQPKSFSRQFQPQTFTYYDYITAWTHILYLQPKTHSWFIWFQRGISLKFPKWFLQWFYYWGPIRELFPNEVSENYDYFKEKTSFLPNFKLISFVASQNITWIVSWDYLLRSPYDELPIKILTRCIRVKWWKKFDLNLLSKKRLDDWVKSNVPLIKENEKKKRIAEDSQFLVDKSRIMAELASAGSQEEFEERLRLIHALQDGSVEEETGSSDSVSTNPYVRNEDMFD</sequence>
<feature type="compositionally biased region" description="Polar residues" evidence="1">
    <location>
        <begin position="216"/>
        <end position="226"/>
    </location>
</feature>
<dbReference type="InterPro" id="IPR043128">
    <property type="entry name" value="Rev_trsase/Diguanyl_cyclase"/>
</dbReference>
<dbReference type="Gene3D" id="3.30.70.270">
    <property type="match status" value="1"/>
</dbReference>
<dbReference type="AlphaFoldDB" id="A0A151SAF8"/>
<organism evidence="2 3">
    <name type="scientific">Cajanus cajan</name>
    <name type="common">Pigeon pea</name>
    <name type="synonym">Cajanus indicus</name>
    <dbReference type="NCBI Taxonomy" id="3821"/>
    <lineage>
        <taxon>Eukaryota</taxon>
        <taxon>Viridiplantae</taxon>
        <taxon>Streptophyta</taxon>
        <taxon>Embryophyta</taxon>
        <taxon>Tracheophyta</taxon>
        <taxon>Spermatophyta</taxon>
        <taxon>Magnoliopsida</taxon>
        <taxon>eudicotyledons</taxon>
        <taxon>Gunneridae</taxon>
        <taxon>Pentapetalae</taxon>
        <taxon>rosids</taxon>
        <taxon>fabids</taxon>
        <taxon>Fabales</taxon>
        <taxon>Fabaceae</taxon>
        <taxon>Papilionoideae</taxon>
        <taxon>50 kb inversion clade</taxon>
        <taxon>NPAAA clade</taxon>
        <taxon>indigoferoid/millettioid clade</taxon>
        <taxon>Phaseoleae</taxon>
        <taxon>Cajanus</taxon>
    </lineage>
</organism>
<dbReference type="InterPro" id="IPR043502">
    <property type="entry name" value="DNA/RNA_pol_sf"/>
</dbReference>
<feature type="region of interest" description="Disordered" evidence="1">
    <location>
        <begin position="213"/>
        <end position="238"/>
    </location>
</feature>
<feature type="compositionally biased region" description="Polar residues" evidence="1">
    <location>
        <begin position="129"/>
        <end position="167"/>
    </location>
</feature>
<dbReference type="SUPFAM" id="SSF56672">
    <property type="entry name" value="DNA/RNA polymerases"/>
    <property type="match status" value="1"/>
</dbReference>
<evidence type="ECO:0000313" key="2">
    <source>
        <dbReference type="EMBL" id="KYP51741.1"/>
    </source>
</evidence>
<dbReference type="Gramene" id="C.cajan_26433.t">
    <property type="protein sequence ID" value="C.cajan_26433.t"/>
    <property type="gene ID" value="C.cajan_26433"/>
</dbReference>
<dbReference type="Proteomes" id="UP000075243">
    <property type="component" value="Unassembled WGS sequence"/>
</dbReference>
<dbReference type="Gene3D" id="3.10.10.10">
    <property type="entry name" value="HIV Type 1 Reverse Transcriptase, subunit A, domain 1"/>
    <property type="match status" value="1"/>
</dbReference>
<keyword evidence="3" id="KW-1185">Reference proteome</keyword>
<dbReference type="EMBL" id="KQ483433">
    <property type="protein sequence ID" value="KYP51741.1"/>
    <property type="molecule type" value="Genomic_DNA"/>
</dbReference>
<proteinExistence type="predicted"/>
<accession>A0A151SAF8</accession>
<evidence type="ECO:0000256" key="1">
    <source>
        <dbReference type="SAM" id="MobiDB-lite"/>
    </source>
</evidence>
<feature type="compositionally biased region" description="Polar residues" evidence="1">
    <location>
        <begin position="541"/>
        <end position="550"/>
    </location>
</feature>
<dbReference type="PANTHER" id="PTHR48434">
    <property type="entry name" value="(RAPE) HYPOTHETICAL PROTEIN"/>
    <property type="match status" value="1"/>
</dbReference>
<dbReference type="PANTHER" id="PTHR48434:SF1">
    <property type="entry name" value="(RAPE) HYPOTHETICAL PROTEIN"/>
    <property type="match status" value="1"/>
</dbReference>
<protein>
    <submittedName>
        <fullName evidence="2">Retrotransposable element Tf2</fullName>
    </submittedName>
</protein>
<feature type="region of interest" description="Disordered" evidence="1">
    <location>
        <begin position="532"/>
        <end position="558"/>
    </location>
</feature>
<reference evidence="2" key="1">
    <citation type="journal article" date="2012" name="Nat. Biotechnol.">
        <title>Draft genome sequence of pigeonpea (Cajanus cajan), an orphan legume crop of resource-poor farmers.</title>
        <authorList>
            <person name="Varshney R.K."/>
            <person name="Chen W."/>
            <person name="Li Y."/>
            <person name="Bharti A.K."/>
            <person name="Saxena R.K."/>
            <person name="Schlueter J.A."/>
            <person name="Donoghue M.T."/>
            <person name="Azam S."/>
            <person name="Fan G."/>
            <person name="Whaley A.M."/>
            <person name="Farmer A.D."/>
            <person name="Sheridan J."/>
            <person name="Iwata A."/>
            <person name="Tuteja R."/>
            <person name="Penmetsa R.V."/>
            <person name="Wu W."/>
            <person name="Upadhyaya H.D."/>
            <person name="Yang S.P."/>
            <person name="Shah T."/>
            <person name="Saxena K.B."/>
            <person name="Michael T."/>
            <person name="McCombie W.R."/>
            <person name="Yang B."/>
            <person name="Zhang G."/>
            <person name="Yang H."/>
            <person name="Wang J."/>
            <person name="Spillane C."/>
            <person name="Cook D.R."/>
            <person name="May G.D."/>
            <person name="Xu X."/>
            <person name="Jackson S.A."/>
        </authorList>
    </citation>
    <scope>NUCLEOTIDE SEQUENCE [LARGE SCALE GENOMIC DNA]</scope>
</reference>
<name>A0A151SAF8_CAJCA</name>
<gene>
    <name evidence="2" type="ORF">KK1_026401</name>
</gene>